<keyword evidence="1" id="KW-0472">Membrane</keyword>
<reference evidence="2" key="2">
    <citation type="journal article" date="2020" name="Microorganisms">
        <title>Osmotic Adaptation and Compatible Solute Biosynthesis of Phototrophic Bacteria as Revealed from Genome Analyses.</title>
        <authorList>
            <person name="Imhoff J.F."/>
            <person name="Rahn T."/>
            <person name="Kunzel S."/>
            <person name="Keller A."/>
            <person name="Neulinger S.C."/>
        </authorList>
    </citation>
    <scope>NUCLEOTIDE SEQUENCE</scope>
    <source>
        <strain evidence="2">LMG 28126</strain>
    </source>
</reference>
<gene>
    <name evidence="2" type="ORF">CCR87_15280</name>
</gene>
<dbReference type="RefSeq" id="WP_201158435.1">
    <property type="nucleotide sequence ID" value="NZ_NHSD01000318.1"/>
</dbReference>
<keyword evidence="3" id="KW-1185">Reference proteome</keyword>
<dbReference type="AlphaFoldDB" id="A0A934TNS5"/>
<dbReference type="Proteomes" id="UP000706333">
    <property type="component" value="Unassembled WGS sequence"/>
</dbReference>
<evidence type="ECO:0000313" key="2">
    <source>
        <dbReference type="EMBL" id="MBK5928677.1"/>
    </source>
</evidence>
<evidence type="ECO:0000256" key="1">
    <source>
        <dbReference type="SAM" id="Phobius"/>
    </source>
</evidence>
<sequence length="113" mass="11515">MLQVLPAAVISIAVFTGFLMMSDRKRGTALGQGVLVAGAVVFFAAIVAGGPLAGVSPRALAILAVGLLAAGSGGMLYHLYLGRFTEVMTARAVFVGVYLGLAALYALIFLSLV</sequence>
<feature type="transmembrane region" description="Helical" evidence="1">
    <location>
        <begin position="59"/>
        <end position="80"/>
    </location>
</feature>
<feature type="transmembrane region" description="Helical" evidence="1">
    <location>
        <begin position="6"/>
        <end position="22"/>
    </location>
</feature>
<organism evidence="2 3">
    <name type="scientific">Rhodobaculum claviforme</name>
    <dbReference type="NCBI Taxonomy" id="1549854"/>
    <lineage>
        <taxon>Bacteria</taxon>
        <taxon>Pseudomonadati</taxon>
        <taxon>Pseudomonadota</taxon>
        <taxon>Alphaproteobacteria</taxon>
        <taxon>Rhodobacterales</taxon>
        <taxon>Paracoccaceae</taxon>
        <taxon>Rhodobaculum</taxon>
    </lineage>
</organism>
<feature type="transmembrane region" description="Helical" evidence="1">
    <location>
        <begin position="92"/>
        <end position="112"/>
    </location>
</feature>
<evidence type="ECO:0000313" key="3">
    <source>
        <dbReference type="Proteomes" id="UP000706333"/>
    </source>
</evidence>
<dbReference type="EMBL" id="NHSD01000318">
    <property type="protein sequence ID" value="MBK5928677.1"/>
    <property type="molecule type" value="Genomic_DNA"/>
</dbReference>
<feature type="transmembrane region" description="Helical" evidence="1">
    <location>
        <begin position="34"/>
        <end position="53"/>
    </location>
</feature>
<accession>A0A934TNS5</accession>
<proteinExistence type="predicted"/>
<reference evidence="2" key="1">
    <citation type="submission" date="2017-05" db="EMBL/GenBank/DDBJ databases">
        <authorList>
            <person name="Imhoff J.F."/>
            <person name="Rahn T."/>
            <person name="Kuenzel S."/>
            <person name="Neulinger S.C."/>
        </authorList>
    </citation>
    <scope>NUCLEOTIDE SEQUENCE</scope>
    <source>
        <strain evidence="2">LMG 28126</strain>
    </source>
</reference>
<keyword evidence="1" id="KW-0812">Transmembrane</keyword>
<name>A0A934TNS5_9RHOB</name>
<protein>
    <submittedName>
        <fullName evidence="2">Uncharacterized protein</fullName>
    </submittedName>
</protein>
<keyword evidence="1" id="KW-1133">Transmembrane helix</keyword>
<comment type="caution">
    <text evidence="2">The sequence shown here is derived from an EMBL/GenBank/DDBJ whole genome shotgun (WGS) entry which is preliminary data.</text>
</comment>